<keyword evidence="6" id="KW-1185">Reference proteome</keyword>
<evidence type="ECO:0000256" key="1">
    <source>
        <dbReference type="ARBA" id="ARBA00004496"/>
    </source>
</evidence>
<feature type="domain" description="F5/8 type C" evidence="4">
    <location>
        <begin position="1074"/>
        <end position="1223"/>
    </location>
</feature>
<dbReference type="Gene3D" id="2.60.120.260">
    <property type="entry name" value="Galactose-binding domain-like"/>
    <property type="match status" value="2"/>
</dbReference>
<dbReference type="Proteomes" id="UP001501251">
    <property type="component" value="Unassembled WGS sequence"/>
</dbReference>
<dbReference type="InterPro" id="IPR055149">
    <property type="entry name" value="Agl_cat_D2"/>
</dbReference>
<dbReference type="RefSeq" id="WP_344917783.1">
    <property type="nucleotide sequence ID" value="NZ_BAABAQ010000003.1"/>
</dbReference>
<evidence type="ECO:0000256" key="2">
    <source>
        <dbReference type="ARBA" id="ARBA00022490"/>
    </source>
</evidence>
<dbReference type="InterPro" id="IPR013783">
    <property type="entry name" value="Ig-like_fold"/>
</dbReference>
<dbReference type="InterPro" id="IPR033801">
    <property type="entry name" value="CBM6-CBM35-CBM36-like_1"/>
</dbReference>
<dbReference type="Pfam" id="PF22633">
    <property type="entry name" value="F5_F8_type_C_2"/>
    <property type="match status" value="1"/>
</dbReference>
<dbReference type="InterPro" id="IPR012334">
    <property type="entry name" value="Pectin_lyas_fold"/>
</dbReference>
<dbReference type="Gene3D" id="2.60.40.10">
    <property type="entry name" value="Immunoglobulins"/>
    <property type="match status" value="3"/>
</dbReference>
<accession>A0ABP8AQR4</accession>
<feature type="domain" description="F5/8 type C" evidence="4">
    <location>
        <begin position="820"/>
        <end position="973"/>
    </location>
</feature>
<dbReference type="SUPFAM" id="SSF49785">
    <property type="entry name" value="Galactose-binding domain-like"/>
    <property type="match status" value="2"/>
</dbReference>
<dbReference type="EMBL" id="BAABAQ010000003">
    <property type="protein sequence ID" value="GAA4188273.1"/>
    <property type="molecule type" value="Genomic_DNA"/>
</dbReference>
<dbReference type="InterPro" id="IPR008979">
    <property type="entry name" value="Galactose-bd-like_sf"/>
</dbReference>
<evidence type="ECO:0000313" key="5">
    <source>
        <dbReference type="EMBL" id="GAA4188273.1"/>
    </source>
</evidence>
<dbReference type="Pfam" id="PF00754">
    <property type="entry name" value="F5_F8_type_C"/>
    <property type="match status" value="1"/>
</dbReference>
<dbReference type="SMART" id="SM00231">
    <property type="entry name" value="FA58C"/>
    <property type="match status" value="2"/>
</dbReference>
<dbReference type="Pfam" id="PF15780">
    <property type="entry name" value="ASH"/>
    <property type="match status" value="3"/>
</dbReference>
<dbReference type="Gene3D" id="2.160.20.10">
    <property type="entry name" value="Single-stranded right-handed beta-helix, Pectin lyase-like"/>
    <property type="match status" value="1"/>
</dbReference>
<comment type="caution">
    <text evidence="5">The sequence shown here is derived from an EMBL/GenBank/DDBJ whole genome shotgun (WGS) entry which is preliminary data.</text>
</comment>
<dbReference type="Pfam" id="PF22816">
    <property type="entry name" value="CatAgl_D2"/>
    <property type="match status" value="1"/>
</dbReference>
<feature type="signal peptide" evidence="3">
    <location>
        <begin position="1"/>
        <end position="33"/>
    </location>
</feature>
<evidence type="ECO:0000259" key="4">
    <source>
        <dbReference type="PROSITE" id="PS50022"/>
    </source>
</evidence>
<comment type="subcellular location">
    <subcellularLocation>
        <location evidence="1">Cytoplasm</location>
    </subcellularLocation>
</comment>
<dbReference type="PROSITE" id="PS50022">
    <property type="entry name" value="FA58C_3"/>
    <property type="match status" value="2"/>
</dbReference>
<evidence type="ECO:0000256" key="3">
    <source>
        <dbReference type="SAM" id="SignalP"/>
    </source>
</evidence>
<proteinExistence type="predicted"/>
<dbReference type="InterPro" id="IPR006626">
    <property type="entry name" value="PbH1"/>
</dbReference>
<feature type="chain" id="PRO_5045042759" description="F5/8 type C domain-containing protein" evidence="3">
    <location>
        <begin position="34"/>
        <end position="1223"/>
    </location>
</feature>
<keyword evidence="2" id="KW-0963">Cytoplasm</keyword>
<protein>
    <recommendedName>
        <fullName evidence="4">F5/8 type C domain-containing protein</fullName>
    </recommendedName>
</protein>
<reference evidence="6" key="1">
    <citation type="journal article" date="2019" name="Int. J. Syst. Evol. Microbiol.">
        <title>The Global Catalogue of Microorganisms (GCM) 10K type strain sequencing project: providing services to taxonomists for standard genome sequencing and annotation.</title>
        <authorList>
            <consortium name="The Broad Institute Genomics Platform"/>
            <consortium name="The Broad Institute Genome Sequencing Center for Infectious Disease"/>
            <person name="Wu L."/>
            <person name="Ma J."/>
        </authorList>
    </citation>
    <scope>NUCLEOTIDE SEQUENCE [LARGE SCALE GENOMIC DNA]</scope>
    <source>
        <strain evidence="6">JCM 17388</strain>
    </source>
</reference>
<dbReference type="NCBIfam" id="NF012200">
    <property type="entry name" value="choice_anch_D"/>
    <property type="match status" value="3"/>
</dbReference>
<dbReference type="SUPFAM" id="SSF51126">
    <property type="entry name" value="Pectin lyase-like"/>
    <property type="match status" value="1"/>
</dbReference>
<dbReference type="InterPro" id="IPR031549">
    <property type="entry name" value="ASH"/>
</dbReference>
<gene>
    <name evidence="5" type="ORF">GCM10022252_23210</name>
</gene>
<organism evidence="5 6">
    <name type="scientific">Streptosporangium oxazolinicum</name>
    <dbReference type="NCBI Taxonomy" id="909287"/>
    <lineage>
        <taxon>Bacteria</taxon>
        <taxon>Bacillati</taxon>
        <taxon>Actinomycetota</taxon>
        <taxon>Actinomycetes</taxon>
        <taxon>Streptosporangiales</taxon>
        <taxon>Streptosporangiaceae</taxon>
        <taxon>Streptosporangium</taxon>
    </lineage>
</organism>
<dbReference type="SMART" id="SM00710">
    <property type="entry name" value="PbH1"/>
    <property type="match status" value="6"/>
</dbReference>
<dbReference type="CDD" id="cd14490">
    <property type="entry name" value="CBM6-CBM35-CBM36_like_1"/>
    <property type="match status" value="1"/>
</dbReference>
<dbReference type="Pfam" id="PF22815">
    <property type="entry name" value="CatAgl_D1"/>
    <property type="match status" value="1"/>
</dbReference>
<evidence type="ECO:0000313" key="6">
    <source>
        <dbReference type="Proteomes" id="UP001501251"/>
    </source>
</evidence>
<keyword evidence="3" id="KW-0732">Signal</keyword>
<dbReference type="InterPro" id="IPR000421">
    <property type="entry name" value="FA58C"/>
</dbReference>
<name>A0ABP8AQR4_9ACTN</name>
<dbReference type="InterPro" id="IPR011050">
    <property type="entry name" value="Pectin_lyase_fold/virulence"/>
</dbReference>
<sequence>MNKSGRLKAWTIATIAALTAGGLVSLPVTPATAAVRADSPFDFPGRGATVPFFEIEAEDTAHSGQVIGPDRIYGRLPSEASGRRAVTLDASGEYVEFTLTRPANAMSLRYSVPDNASGTGQNTTASLRINGTHLKDLPLTSKYGWYYGGYPFNNNPGDTNPHHFYDETRTMFGSTLAVGAKVRVQFTGGIPVTVDLADFEVVGAPIARPAGSLSVDDFGAVKNNTGVDNTAAFQAAVNAGKAQGKEVYIPEGTYNLYDHVVVDGVTLRGAGPWYSVLGGRHPTQRNRAVGVYGKYVQGGGYGGEIRPHEAGGPSRNVTLKDFAIIGEIMEREDNDQVNAMGGAMTDSVVDNVWMQHTKVGAWMDGPMNNFTIKNSRILDQTADGVNFHTGVTNSTVTNTFLRNTGDDALAMWPDRLPNVGNKFTFNTVGVTLLANNIVTYGGRDIQITDNVVADTVSNGGGIHIANRYPGVNSGQGTAVAGTHTVARNTLLRAGNNDFNWHFGVGAIWFSGLNEPVNATINVTDTDILDSSYAAIHMIEGTTSTVNFRNVNIDGTGTYMIQAQSGANMTFNNVRAAHIGAGVAIHNCVGAAFTPVFGTGNTGWSPSSTTCTGTWPTPNYIYPGGGGNTGGLSGSPGSLSFAARQVGSTSPAQAVTITNGAATAAPIGSVTATGDYAQTNNCGSSLAAGATCTVNVTFTPTATGTRTGTLTVASSAQGGPVTVSLTGGGTNGVALTASPGSLSFGARQIGASGPAQAVTVTNTGTATATLGTVATTGDYAQTKTCGTTLAAGASCTVNVTFTPTASGTRTGTLTVASNDPNSPLTVGLTGSGIGSTTNLALGATMTASSSSSGFPPSNTNDDNTATYWESIANAFPQWLQADLGSPQSIGSIVLKLPPPAAWATRTQTLSVQTSTNGTTWTVVKPSAGYTFNPATGNSVTIPLPSTTARYVRVNFTANTGWPAAQVAEFQIFPGGGNPTPTVSLAASPVSLTFPARTVGSTSPAQAVTVTNTGTGSATLGTVATTGDYAQTKTCGTTLAAGASCTVNVTFTPTATGTRTGTLSVASNDPNGPLTVSLTGTGGSAPVTNLAQGRPTTETSHAQVYGSGNTVDGNANTYWESNSNAFPQSVTVDLGSTQSVGRVVLKLPPAAAWATRTQAVTVLGSTDGTTFTNVVGSATYTFNPATGNTATITFPATSRRHLRLTFTANSGWPAGQLSEFEVYAS</sequence>